<dbReference type="InterPro" id="IPR040457">
    <property type="entry name" value="GCP_C"/>
</dbReference>
<dbReference type="GO" id="GO:0005874">
    <property type="term" value="C:microtubule"/>
    <property type="evidence" value="ECO:0007669"/>
    <property type="project" value="UniProtKB-KW"/>
</dbReference>
<dbReference type="GO" id="GO:0043015">
    <property type="term" value="F:gamma-tubulin binding"/>
    <property type="evidence" value="ECO:0007669"/>
    <property type="project" value="InterPro"/>
</dbReference>
<reference evidence="9" key="1">
    <citation type="submission" date="2021-12" db="EMBL/GenBank/DDBJ databases">
        <authorList>
            <person name="King R."/>
        </authorList>
    </citation>
    <scope>NUCLEOTIDE SEQUENCE</scope>
</reference>
<keyword evidence="10" id="KW-1185">Reference proteome</keyword>
<evidence type="ECO:0000313" key="10">
    <source>
        <dbReference type="Proteomes" id="UP001152759"/>
    </source>
</evidence>
<evidence type="ECO:0000256" key="4">
    <source>
        <dbReference type="ARBA" id="ARBA00022701"/>
    </source>
</evidence>
<evidence type="ECO:0000259" key="8">
    <source>
        <dbReference type="Pfam" id="PF17681"/>
    </source>
</evidence>
<protein>
    <recommendedName>
        <fullName evidence="6">Gamma-tubulin complex component</fullName>
    </recommendedName>
</protein>
<evidence type="ECO:0000256" key="2">
    <source>
        <dbReference type="ARBA" id="ARBA00010337"/>
    </source>
</evidence>
<dbReference type="Proteomes" id="UP001152759">
    <property type="component" value="Chromosome 6"/>
</dbReference>
<dbReference type="InterPro" id="IPR041470">
    <property type="entry name" value="GCP_N"/>
</dbReference>
<accession>A0A9P0F6Z6</accession>
<evidence type="ECO:0000313" key="9">
    <source>
        <dbReference type="EMBL" id="CAH0391715.1"/>
    </source>
</evidence>
<keyword evidence="5 6" id="KW-0206">Cytoskeleton</keyword>
<dbReference type="Pfam" id="PF04130">
    <property type="entry name" value="GCP_C_terminal"/>
    <property type="match status" value="1"/>
</dbReference>
<dbReference type="PANTHER" id="PTHR19302">
    <property type="entry name" value="GAMMA TUBULIN COMPLEX PROTEIN"/>
    <property type="match status" value="1"/>
</dbReference>
<dbReference type="Pfam" id="PF17681">
    <property type="entry name" value="GCP_N_terminal"/>
    <property type="match status" value="1"/>
</dbReference>
<name>A0A9P0F6Z6_BEMTA</name>
<proteinExistence type="inferred from homology"/>
<dbReference type="GO" id="GO:0000922">
    <property type="term" value="C:spindle pole"/>
    <property type="evidence" value="ECO:0007669"/>
    <property type="project" value="InterPro"/>
</dbReference>
<feature type="domain" description="Gamma tubulin complex component protein N-terminal" evidence="8">
    <location>
        <begin position="2"/>
        <end position="329"/>
    </location>
</feature>
<evidence type="ECO:0000256" key="5">
    <source>
        <dbReference type="ARBA" id="ARBA00023212"/>
    </source>
</evidence>
<sequence length="646" mass="75341">MLHEIILSLLCPDAQFLEEQNEALKLNLFLHPSEKCLLRRILSVAKDFATIKKFSEYVNGKVDGNDDGKSYGMYLKAFTHGVEKELIPYHRDIIDLQEKALLNPSMTISELQCFITKHYNPLKSYCALINQIENRQLRGGQLLQLIYENSTTGDEEIVQSLNRLLQECHVAFFKQLSSWLFYGQVHDRYKEFFIQPLESVETEKTITVAASPKIPVDTIAAFQFFIEFNAASNIRKHQIESTLVPSYISYSLAQKILFLGETILMVTSKHSNASNKFVNSIYNGKEKKYMQEIIEFETKVCLKPYALEKILDEMRSSVMEYLWKLAITECYLYEQVKLIKDFYLLSHGELFTEFLRKSDGILYKPLTTSSVRILNYSLQQAALSVGTIKESSLDKFEFTMPEEIIKEGGNIFNCLKLTYKTEWPLQLFFTAEVLHNYNVLFLFLLRIKKIQMDLHGLWLKNVKQKQMKCWKEAWQLRTGLMFLIDNLQYYLQVDVLETEFSALMKAANETKDFEKLQQLHLLFLSKILTHSFVSHVQWPPKKLSSKNDGHMEKSSETRPHPVNACLTKIFKICEKFISVMASDKSLSADNELPLLLEFFHQQLSVLIISMSELTSRNISYKHLNQFLLRLDFNNWFTNKFDLTKYI</sequence>
<evidence type="ECO:0000259" key="7">
    <source>
        <dbReference type="Pfam" id="PF04130"/>
    </source>
</evidence>
<evidence type="ECO:0000256" key="6">
    <source>
        <dbReference type="RuleBase" id="RU363050"/>
    </source>
</evidence>
<dbReference type="GO" id="GO:0000930">
    <property type="term" value="C:gamma-tubulin complex"/>
    <property type="evidence" value="ECO:0007669"/>
    <property type="project" value="TreeGrafter"/>
</dbReference>
<dbReference type="GO" id="GO:0000278">
    <property type="term" value="P:mitotic cell cycle"/>
    <property type="evidence" value="ECO:0007669"/>
    <property type="project" value="TreeGrafter"/>
</dbReference>
<organism evidence="9 10">
    <name type="scientific">Bemisia tabaci</name>
    <name type="common">Sweetpotato whitefly</name>
    <name type="synonym">Aleurodes tabaci</name>
    <dbReference type="NCBI Taxonomy" id="7038"/>
    <lineage>
        <taxon>Eukaryota</taxon>
        <taxon>Metazoa</taxon>
        <taxon>Ecdysozoa</taxon>
        <taxon>Arthropoda</taxon>
        <taxon>Hexapoda</taxon>
        <taxon>Insecta</taxon>
        <taxon>Pterygota</taxon>
        <taxon>Neoptera</taxon>
        <taxon>Paraneoptera</taxon>
        <taxon>Hemiptera</taxon>
        <taxon>Sternorrhyncha</taxon>
        <taxon>Aleyrodoidea</taxon>
        <taxon>Aleyrodidae</taxon>
        <taxon>Aleyrodinae</taxon>
        <taxon>Bemisia</taxon>
    </lineage>
</organism>
<dbReference type="GO" id="GO:0051321">
    <property type="term" value="P:meiotic cell cycle"/>
    <property type="evidence" value="ECO:0007669"/>
    <property type="project" value="TreeGrafter"/>
</dbReference>
<dbReference type="InterPro" id="IPR007259">
    <property type="entry name" value="GCP"/>
</dbReference>
<evidence type="ECO:0000256" key="3">
    <source>
        <dbReference type="ARBA" id="ARBA00022490"/>
    </source>
</evidence>
<gene>
    <name evidence="9" type="ORF">BEMITA_LOCUS10309</name>
</gene>
<dbReference type="GO" id="GO:0051225">
    <property type="term" value="P:spindle assembly"/>
    <property type="evidence" value="ECO:0007669"/>
    <property type="project" value="TreeGrafter"/>
</dbReference>
<dbReference type="AlphaFoldDB" id="A0A9P0F6Z6"/>
<dbReference type="KEGG" id="btab:109042924"/>
<dbReference type="GO" id="GO:0051011">
    <property type="term" value="F:microtubule minus-end binding"/>
    <property type="evidence" value="ECO:0007669"/>
    <property type="project" value="TreeGrafter"/>
</dbReference>
<keyword evidence="4 6" id="KW-0493">Microtubule</keyword>
<dbReference type="GO" id="GO:0007020">
    <property type="term" value="P:microtubule nucleation"/>
    <property type="evidence" value="ECO:0007669"/>
    <property type="project" value="InterPro"/>
</dbReference>
<evidence type="ECO:0000256" key="1">
    <source>
        <dbReference type="ARBA" id="ARBA00004267"/>
    </source>
</evidence>
<dbReference type="GO" id="GO:0031122">
    <property type="term" value="P:cytoplasmic microtubule organization"/>
    <property type="evidence" value="ECO:0007669"/>
    <property type="project" value="TreeGrafter"/>
</dbReference>
<comment type="subcellular location">
    <subcellularLocation>
        <location evidence="1 6">Cytoplasm</location>
        <location evidence="1 6">Cytoskeleton</location>
        <location evidence="1 6">Microtubule organizing center</location>
    </subcellularLocation>
</comment>
<keyword evidence="3 6" id="KW-0963">Cytoplasm</keyword>
<dbReference type="EMBL" id="OU963867">
    <property type="protein sequence ID" value="CAH0391715.1"/>
    <property type="molecule type" value="Genomic_DNA"/>
</dbReference>
<feature type="domain" description="Gamma tubulin complex component C-terminal" evidence="7">
    <location>
        <begin position="332"/>
        <end position="636"/>
    </location>
</feature>
<comment type="similarity">
    <text evidence="2 6">Belongs to the TUBGCP family.</text>
</comment>
<dbReference type="InterPro" id="IPR042241">
    <property type="entry name" value="GCP_C_sf"/>
</dbReference>
<dbReference type="PANTHER" id="PTHR19302:SF27">
    <property type="entry name" value="GAMMA-TUBULIN COMPLEX COMPONENT 4"/>
    <property type="match status" value="1"/>
</dbReference>
<dbReference type="Gene3D" id="1.20.120.1900">
    <property type="entry name" value="Gamma-tubulin complex, C-terminal domain"/>
    <property type="match status" value="1"/>
</dbReference>